<evidence type="ECO:0000313" key="4">
    <source>
        <dbReference type="Proteomes" id="UP000782880"/>
    </source>
</evidence>
<dbReference type="GO" id="GO:0047669">
    <property type="term" value="F:amylosucrase activity"/>
    <property type="evidence" value="ECO:0007669"/>
    <property type="project" value="InterPro"/>
</dbReference>
<comment type="caution">
    <text evidence="3">The sequence shown here is derived from an EMBL/GenBank/DDBJ whole genome shotgun (WGS) entry which is preliminary data.</text>
</comment>
<accession>A0A921ILV1</accession>
<dbReference type="Gene3D" id="3.90.400.10">
    <property type="entry name" value="Oligo-1,6-glucosidase, Domain 2"/>
    <property type="match status" value="1"/>
</dbReference>
<feature type="compositionally biased region" description="Low complexity" evidence="1">
    <location>
        <begin position="114"/>
        <end position="124"/>
    </location>
</feature>
<gene>
    <name evidence="3" type="ORF">K8V20_13240</name>
</gene>
<dbReference type="CDD" id="cd11324">
    <property type="entry name" value="AmyAc_Amylosucrase"/>
    <property type="match status" value="1"/>
</dbReference>
<proteinExistence type="predicted"/>
<evidence type="ECO:0000313" key="3">
    <source>
        <dbReference type="EMBL" id="HJG29594.1"/>
    </source>
</evidence>
<dbReference type="InterPro" id="IPR017853">
    <property type="entry name" value="GH"/>
</dbReference>
<dbReference type="PANTHER" id="PTHR10357">
    <property type="entry name" value="ALPHA-AMYLASE FAMILY MEMBER"/>
    <property type="match status" value="1"/>
</dbReference>
<protein>
    <submittedName>
        <fullName evidence="3">Alpha-amylase family protein</fullName>
    </submittedName>
</protein>
<dbReference type="Gene3D" id="3.20.20.80">
    <property type="entry name" value="Glycosidases"/>
    <property type="match status" value="1"/>
</dbReference>
<dbReference type="PANTHER" id="PTHR10357:SF213">
    <property type="entry name" value="ALPHA AMYLASE CATALYTIC REGION"/>
    <property type="match status" value="1"/>
</dbReference>
<feature type="compositionally biased region" description="Basic residues" evidence="1">
    <location>
        <begin position="1"/>
        <end position="11"/>
    </location>
</feature>
<feature type="domain" description="Glycosyl hydrolase family 13 catalytic" evidence="2">
    <location>
        <begin position="199"/>
        <end position="634"/>
    </location>
</feature>
<dbReference type="GO" id="GO:0005975">
    <property type="term" value="P:carbohydrate metabolic process"/>
    <property type="evidence" value="ECO:0007669"/>
    <property type="project" value="InterPro"/>
</dbReference>
<feature type="compositionally biased region" description="Basic and acidic residues" evidence="1">
    <location>
        <begin position="84"/>
        <end position="94"/>
    </location>
</feature>
<feature type="compositionally biased region" description="Basic and acidic residues" evidence="1">
    <location>
        <begin position="102"/>
        <end position="113"/>
    </location>
</feature>
<dbReference type="SMART" id="SM00642">
    <property type="entry name" value="Aamy"/>
    <property type="match status" value="1"/>
</dbReference>
<organism evidence="3 4">
    <name type="scientific">Subdoligranulum variabile</name>
    <dbReference type="NCBI Taxonomy" id="214851"/>
    <lineage>
        <taxon>Bacteria</taxon>
        <taxon>Bacillati</taxon>
        <taxon>Bacillota</taxon>
        <taxon>Clostridia</taxon>
        <taxon>Eubacteriales</taxon>
        <taxon>Oscillospiraceae</taxon>
        <taxon>Subdoligranulum</taxon>
    </lineage>
</organism>
<evidence type="ECO:0000259" key="2">
    <source>
        <dbReference type="SMART" id="SM00642"/>
    </source>
</evidence>
<reference evidence="3" key="1">
    <citation type="journal article" date="2021" name="PeerJ">
        <title>Extensive microbial diversity within the chicken gut microbiome revealed by metagenomics and culture.</title>
        <authorList>
            <person name="Gilroy R."/>
            <person name="Ravi A."/>
            <person name="Getino M."/>
            <person name="Pursley I."/>
            <person name="Horton D.L."/>
            <person name="Alikhan N.F."/>
            <person name="Baker D."/>
            <person name="Gharbi K."/>
            <person name="Hall N."/>
            <person name="Watson M."/>
            <person name="Adriaenssens E.M."/>
            <person name="Foster-Nyarko E."/>
            <person name="Jarju S."/>
            <person name="Secka A."/>
            <person name="Antonio M."/>
            <person name="Oren A."/>
            <person name="Chaudhuri R.R."/>
            <person name="La Ragione R."/>
            <person name="Hildebrand F."/>
            <person name="Pallen M.J."/>
        </authorList>
    </citation>
    <scope>NUCLEOTIDE SEQUENCE</scope>
    <source>
        <strain evidence="3">ChiBcec21-2208</strain>
    </source>
</reference>
<feature type="region of interest" description="Disordered" evidence="1">
    <location>
        <begin position="1"/>
        <end position="125"/>
    </location>
</feature>
<reference evidence="3" key="2">
    <citation type="submission" date="2021-09" db="EMBL/GenBank/DDBJ databases">
        <authorList>
            <person name="Gilroy R."/>
        </authorList>
    </citation>
    <scope>NUCLEOTIDE SEQUENCE</scope>
    <source>
        <strain evidence="3">ChiBcec21-2208</strain>
    </source>
</reference>
<dbReference type="Proteomes" id="UP000782880">
    <property type="component" value="Unassembled WGS sequence"/>
</dbReference>
<dbReference type="InterPro" id="IPR045857">
    <property type="entry name" value="O16G_dom_2"/>
</dbReference>
<dbReference type="AlphaFoldDB" id="A0A921ILV1"/>
<evidence type="ECO:0000256" key="1">
    <source>
        <dbReference type="SAM" id="MobiDB-lite"/>
    </source>
</evidence>
<sequence>MKSGKNKKAAARKAAAAARAKSAAPAANVEKTAEVKAPVEAAPAEKSVPTSQAAAQPALKAAPKQEQIKAAPVQEKLKAAPTQEKLKAAPKQEKLAAAPVPEKLKAAPKKEALKAAPAEAPKAAAESDDAVFERRLARHYGELKWLYCELYHGDEQAFEYCVSMLRKAWTDRKPALRAQDAAREADPNWYRRQDLLGMMMYTNAFAGTLKGVEEKLPYIQECGVNYLHLMPLLQSPKGRSDGGYAVADFRTVQPELGTMADLEHLADACREKGMSLCLDFVMNHTSEDHEWAKKARAGEPGYRDRYFFYDTWDIPNEFEKTVPQVFPTTAPGSFTWLDDCQQVVMTNFYPYQWDLNYANPVVFNDMTENLLYLTNRGIDVIRLDAVPYIWKELGTTCRNLPQVHTLVRMMRMVCEIVCPSVLLLGEVVMEPAKVVPYFGTPEKPECHMLYNVTTMATTWNSLATADVSLLRHQMDTVCALPRDFLFLNYLRCHDDIGWGLDYPWLGARFGTEEVAHKKYLNDWFTGKWPGSDSRGELYNDDPRLGDARLCGTTASLCGVEAADFEQDPFKMERAISCDLMLHAWMLVQSGIPVLYSGDEIGQLNDYTYHDDPEKWDDSRYLHRGNFQWDLAELRHDSTTRQGKQFEGLRRLEEIRAKEQAFDAQADVWTFDTGSDHVLGVGRWYKGHKLIAFFNFSPEFVHVSSWEKGPYDELMYGGHRDDLNDVELYPYGFAWFLHTESI</sequence>
<dbReference type="InterPro" id="IPR044077">
    <property type="entry name" value="Amylosucrase"/>
</dbReference>
<dbReference type="Gene3D" id="1.10.1740.10">
    <property type="match status" value="1"/>
</dbReference>
<dbReference type="EMBL" id="DYVE01000338">
    <property type="protein sequence ID" value="HJG29594.1"/>
    <property type="molecule type" value="Genomic_DNA"/>
</dbReference>
<dbReference type="Pfam" id="PF00128">
    <property type="entry name" value="Alpha-amylase"/>
    <property type="match status" value="1"/>
</dbReference>
<feature type="compositionally biased region" description="Low complexity" evidence="1">
    <location>
        <begin position="12"/>
        <end position="65"/>
    </location>
</feature>
<name>A0A921ILV1_9FIRM</name>
<dbReference type="InterPro" id="IPR006047">
    <property type="entry name" value="GH13_cat_dom"/>
</dbReference>
<dbReference type="SUPFAM" id="SSF51445">
    <property type="entry name" value="(Trans)glycosidases"/>
    <property type="match status" value="1"/>
</dbReference>